<name>A0A379Y349_SERMA</name>
<dbReference type="InterPro" id="IPR016181">
    <property type="entry name" value="Acyl_CoA_acyltransferase"/>
</dbReference>
<dbReference type="EMBL" id="UGYK01000002">
    <property type="protein sequence ID" value="SUI39436.1"/>
    <property type="molecule type" value="Genomic_DNA"/>
</dbReference>
<organism evidence="4 5">
    <name type="scientific">Serratia marcescens</name>
    <dbReference type="NCBI Taxonomy" id="615"/>
    <lineage>
        <taxon>Bacteria</taxon>
        <taxon>Pseudomonadati</taxon>
        <taxon>Pseudomonadota</taxon>
        <taxon>Gammaproteobacteria</taxon>
        <taxon>Enterobacterales</taxon>
        <taxon>Yersiniaceae</taxon>
        <taxon>Serratia</taxon>
    </lineage>
</organism>
<dbReference type="Proteomes" id="UP000254765">
    <property type="component" value="Unassembled WGS sequence"/>
</dbReference>
<accession>A0A379Y349</accession>
<sequence>MGRWRGSPSRRSCWTKPRCSTSPFIRQHQRRGFGRLLLNALIEQLESRGVVTLWLEVRASNQAAIALYEDLGFNEVTVRRNYYPSAHGREDAIVMAMPLG</sequence>
<dbReference type="Pfam" id="PF00583">
    <property type="entry name" value="Acetyltransf_1"/>
    <property type="match status" value="1"/>
</dbReference>
<dbReference type="GO" id="GO:0016747">
    <property type="term" value="F:acyltransferase activity, transferring groups other than amino-acyl groups"/>
    <property type="evidence" value="ECO:0007669"/>
    <property type="project" value="InterPro"/>
</dbReference>
<dbReference type="CDD" id="cd04301">
    <property type="entry name" value="NAT_SF"/>
    <property type="match status" value="1"/>
</dbReference>
<keyword evidence="1 4" id="KW-0808">Transferase</keyword>
<dbReference type="PANTHER" id="PTHR43420:SF51">
    <property type="entry name" value="PEPTIDYL-LYSINE N-ACETYLTRANSFERASE YIAC"/>
    <property type="match status" value="1"/>
</dbReference>
<dbReference type="InterPro" id="IPR050680">
    <property type="entry name" value="YpeA/RimI_acetyltransf"/>
</dbReference>
<evidence type="ECO:0000313" key="4">
    <source>
        <dbReference type="EMBL" id="SUI39436.1"/>
    </source>
</evidence>
<feature type="domain" description="N-acetyltransferase" evidence="3">
    <location>
        <begin position="1"/>
        <end position="100"/>
    </location>
</feature>
<dbReference type="PANTHER" id="PTHR43420">
    <property type="entry name" value="ACETYLTRANSFERASE"/>
    <property type="match status" value="1"/>
</dbReference>
<dbReference type="Gene3D" id="3.40.630.30">
    <property type="match status" value="1"/>
</dbReference>
<protein>
    <submittedName>
        <fullName evidence="4">Ribosomal-protein-alanine N-acetyltransferase</fullName>
    </submittedName>
</protein>
<evidence type="ECO:0000259" key="3">
    <source>
        <dbReference type="PROSITE" id="PS51186"/>
    </source>
</evidence>
<gene>
    <name evidence="4" type="ORF">NCTC10211_00362</name>
</gene>
<dbReference type="SUPFAM" id="SSF55729">
    <property type="entry name" value="Acyl-CoA N-acyltransferases (Nat)"/>
    <property type="match status" value="1"/>
</dbReference>
<keyword evidence="2" id="KW-0012">Acyltransferase</keyword>
<evidence type="ECO:0000313" key="5">
    <source>
        <dbReference type="Proteomes" id="UP000254765"/>
    </source>
</evidence>
<proteinExistence type="predicted"/>
<evidence type="ECO:0000256" key="2">
    <source>
        <dbReference type="ARBA" id="ARBA00023315"/>
    </source>
</evidence>
<dbReference type="InterPro" id="IPR000182">
    <property type="entry name" value="GNAT_dom"/>
</dbReference>
<dbReference type="AlphaFoldDB" id="A0A379Y349"/>
<reference evidence="4 5" key="1">
    <citation type="submission" date="2018-06" db="EMBL/GenBank/DDBJ databases">
        <authorList>
            <consortium name="Pathogen Informatics"/>
            <person name="Doyle S."/>
        </authorList>
    </citation>
    <scope>NUCLEOTIDE SEQUENCE [LARGE SCALE GENOMIC DNA]</scope>
    <source>
        <strain evidence="4 5">NCTC10211</strain>
    </source>
</reference>
<evidence type="ECO:0000256" key="1">
    <source>
        <dbReference type="ARBA" id="ARBA00022679"/>
    </source>
</evidence>
<dbReference type="PROSITE" id="PS51186">
    <property type="entry name" value="GNAT"/>
    <property type="match status" value="1"/>
</dbReference>